<reference evidence="10" key="3">
    <citation type="submission" date="2025-08" db="UniProtKB">
        <authorList>
            <consortium name="Ensembl"/>
        </authorList>
    </citation>
    <scope>IDENTIFICATION</scope>
    <source>
        <strain evidence="10">JP 163 A</strain>
    </source>
</reference>
<dbReference type="GO" id="GO:0005737">
    <property type="term" value="C:cytoplasm"/>
    <property type="evidence" value="ECO:0007669"/>
    <property type="project" value="UniProtKB-SubCell"/>
</dbReference>
<feature type="region of interest" description="Disordered" evidence="8">
    <location>
        <begin position="51"/>
        <end position="92"/>
    </location>
</feature>
<feature type="compositionally biased region" description="Polar residues" evidence="8">
    <location>
        <begin position="71"/>
        <end position="80"/>
    </location>
</feature>
<feature type="region of interest" description="Disordered" evidence="8">
    <location>
        <begin position="522"/>
        <end position="548"/>
    </location>
</feature>
<feature type="region of interest" description="Disordered" evidence="8">
    <location>
        <begin position="387"/>
        <end position="412"/>
    </location>
</feature>
<dbReference type="HOGENOM" id="CLU_042537_0_0_1"/>
<feature type="compositionally biased region" description="Basic and acidic residues" evidence="8">
    <location>
        <begin position="525"/>
        <end position="548"/>
    </location>
</feature>
<reference evidence="10" key="4">
    <citation type="submission" date="2025-09" db="UniProtKB">
        <authorList>
            <consortium name="Ensembl"/>
        </authorList>
    </citation>
    <scope>IDENTIFICATION</scope>
    <source>
        <strain evidence="10">JP 163 A</strain>
    </source>
</reference>
<reference evidence="11" key="2">
    <citation type="journal article" date="2013" name="Nat. Genet.">
        <title>The genome of the platyfish, Xiphophorus maculatus, provides insights into evolutionary adaptation and several complex traits.</title>
        <authorList>
            <person name="Schartl M."/>
            <person name="Walter R.B."/>
            <person name="Shen Y."/>
            <person name="Garcia T."/>
            <person name="Catchen J."/>
            <person name="Amores A."/>
            <person name="Braasch I."/>
            <person name="Chalopin D."/>
            <person name="Volff J.N."/>
            <person name="Lesch K.P."/>
            <person name="Bisazza A."/>
            <person name="Minx P."/>
            <person name="Hillier L."/>
            <person name="Wilson R.K."/>
            <person name="Fuerstenberg S."/>
            <person name="Boore J."/>
            <person name="Searle S."/>
            <person name="Postlethwait J.H."/>
            <person name="Warren W.C."/>
        </authorList>
    </citation>
    <scope>NUCLEOTIDE SEQUENCE [LARGE SCALE GENOMIC DNA]</scope>
    <source>
        <strain evidence="11">JP 163 A</strain>
    </source>
</reference>
<evidence type="ECO:0000256" key="1">
    <source>
        <dbReference type="ARBA" id="ARBA00004236"/>
    </source>
</evidence>
<dbReference type="Gene3D" id="1.10.287.1490">
    <property type="match status" value="1"/>
</dbReference>
<dbReference type="PANTHER" id="PTHR45161">
    <property type="entry name" value="CYTOSKELETON-ASSOCIATED PROTEIN 4"/>
    <property type="match status" value="1"/>
</dbReference>
<evidence type="ECO:0000313" key="10">
    <source>
        <dbReference type="Ensembl" id="ENSXMAP00000001306.2"/>
    </source>
</evidence>
<sequence>MTFQTSERQSRQEDKALPGVLMRFGDGAGLCSVIKSAPGLTASGELRLAAATAPTGRRQLLPSRSARKQQHSQCNQKSGGATNGVSGPGPQGPRSGSCLGLLVNAVFYAAMIGAAGFAAFYLQQVVEEVRQIHAEHKESARRGAELGTKMENVLQQVESLRSNVDGLESSLGITRVELEAAVSRMKRAEVETRRVEEALQKLQNNLLRDLAEGVREVKEAREKDFSSLEKTVEERLAEVSQSISASVAEFAEGQGEAQRQLADLKARLGDTADPALVKQELSAIVEVVAEIKTAKQAADAASSSLRDQIGAVREELQTRNKEVASLSQEVESVRSVMQDAAGSLRQALSAAEAGVQALEDQTATLQSGLEQVSNAVRTVEEKVNTAAAQAQKRSDDLEVRVQSSEEGGESLTASLSDISSKVESLLAKYDGHESSLSAQGVAVERVRTDLKQELEEIKTQMEALDQTQPPAEGSTFLRAELESLKTAVEEVKSKADTIESQNQAIHALQEAMQETTQALAGLAEGQRDEGQSGLEDLEKRLTALEDRM</sequence>
<keyword evidence="7" id="KW-0175">Coiled coil</keyword>
<dbReference type="OMA" id="VFYAAMI"/>
<dbReference type="Proteomes" id="UP000002852">
    <property type="component" value="Unassembled WGS sequence"/>
</dbReference>
<evidence type="ECO:0000256" key="4">
    <source>
        <dbReference type="ARBA" id="ARBA00022490"/>
    </source>
</evidence>
<proteinExistence type="predicted"/>
<evidence type="ECO:0000313" key="11">
    <source>
        <dbReference type="Proteomes" id="UP000002852"/>
    </source>
</evidence>
<evidence type="ECO:0000256" key="8">
    <source>
        <dbReference type="SAM" id="MobiDB-lite"/>
    </source>
</evidence>
<evidence type="ECO:0000256" key="9">
    <source>
        <dbReference type="SAM" id="Phobius"/>
    </source>
</evidence>
<keyword evidence="5" id="KW-0597">Phosphoprotein</keyword>
<dbReference type="GO" id="GO:0005886">
    <property type="term" value="C:plasma membrane"/>
    <property type="evidence" value="ECO:0007669"/>
    <property type="project" value="UniProtKB-SubCell"/>
</dbReference>
<keyword evidence="6 9" id="KW-0472">Membrane</keyword>
<dbReference type="GeneTree" id="ENSGT00390000015968"/>
<evidence type="ECO:0000256" key="5">
    <source>
        <dbReference type="ARBA" id="ARBA00022553"/>
    </source>
</evidence>
<keyword evidence="9" id="KW-0812">Transmembrane</keyword>
<dbReference type="SUPFAM" id="SSF57997">
    <property type="entry name" value="Tropomyosin"/>
    <property type="match status" value="1"/>
</dbReference>
<keyword evidence="3" id="KW-1003">Cell membrane</keyword>
<accession>M3ZGG4</accession>
<comment type="subcellular location">
    <subcellularLocation>
        <location evidence="1">Cell membrane</location>
    </subcellularLocation>
    <subcellularLocation>
        <location evidence="2">Cytoplasm</location>
    </subcellularLocation>
</comment>
<keyword evidence="9" id="KW-1133">Transmembrane helix</keyword>
<reference evidence="11" key="1">
    <citation type="submission" date="2012-01" db="EMBL/GenBank/DDBJ databases">
        <authorList>
            <person name="Walter R."/>
            <person name="Schartl M."/>
            <person name="Warren W."/>
        </authorList>
    </citation>
    <scope>NUCLEOTIDE SEQUENCE [LARGE SCALE GENOMIC DNA]</scope>
    <source>
        <strain evidence="11">JP 163 A</strain>
    </source>
</reference>
<dbReference type="AlphaFoldDB" id="M3ZGG4"/>
<keyword evidence="4" id="KW-0963">Cytoplasm</keyword>
<evidence type="ECO:0000256" key="2">
    <source>
        <dbReference type="ARBA" id="ARBA00004496"/>
    </source>
</evidence>
<dbReference type="PANTHER" id="PTHR45161:SF1">
    <property type="entry name" value="CYTOSKELETON-ASSOCIATED PROTEIN 4"/>
    <property type="match status" value="1"/>
</dbReference>
<evidence type="ECO:0000256" key="6">
    <source>
        <dbReference type="ARBA" id="ARBA00023136"/>
    </source>
</evidence>
<name>M3ZGG4_XIPMA</name>
<dbReference type="InParanoid" id="M3ZGG4"/>
<dbReference type="Ensembl" id="ENSXMAT00000001309.2">
    <property type="protein sequence ID" value="ENSXMAP00000001306.2"/>
    <property type="gene ID" value="ENSXMAG00000001319.2"/>
</dbReference>
<feature type="compositionally biased region" description="Polar residues" evidence="8">
    <location>
        <begin position="401"/>
        <end position="412"/>
    </location>
</feature>
<organism evidence="10 11">
    <name type="scientific">Xiphophorus maculatus</name>
    <name type="common">Southern platyfish</name>
    <name type="synonym">Platypoecilus maculatus</name>
    <dbReference type="NCBI Taxonomy" id="8083"/>
    <lineage>
        <taxon>Eukaryota</taxon>
        <taxon>Metazoa</taxon>
        <taxon>Chordata</taxon>
        <taxon>Craniata</taxon>
        <taxon>Vertebrata</taxon>
        <taxon>Euteleostomi</taxon>
        <taxon>Actinopterygii</taxon>
        <taxon>Neopterygii</taxon>
        <taxon>Teleostei</taxon>
        <taxon>Neoteleostei</taxon>
        <taxon>Acanthomorphata</taxon>
        <taxon>Ovalentaria</taxon>
        <taxon>Atherinomorphae</taxon>
        <taxon>Cyprinodontiformes</taxon>
        <taxon>Poeciliidae</taxon>
        <taxon>Poeciliinae</taxon>
        <taxon>Xiphophorus</taxon>
    </lineage>
</organism>
<evidence type="ECO:0000256" key="7">
    <source>
        <dbReference type="SAM" id="Coils"/>
    </source>
</evidence>
<feature type="coiled-coil region" evidence="7">
    <location>
        <begin position="150"/>
        <end position="223"/>
    </location>
</feature>
<keyword evidence="11" id="KW-1185">Reference proteome</keyword>
<dbReference type="STRING" id="8083.ENSXMAP00000001306"/>
<dbReference type="eggNOG" id="ENOG502QVCP">
    <property type="taxonomic scope" value="Eukaryota"/>
</dbReference>
<feature type="transmembrane region" description="Helical" evidence="9">
    <location>
        <begin position="101"/>
        <end position="122"/>
    </location>
</feature>
<evidence type="ECO:0000256" key="3">
    <source>
        <dbReference type="ARBA" id="ARBA00022475"/>
    </source>
</evidence>
<protein>
    <submittedName>
        <fullName evidence="10">Cytoskeleton associated protein 4</fullName>
    </submittedName>
</protein>